<evidence type="ECO:0000256" key="2">
    <source>
        <dbReference type="SAM" id="Phobius"/>
    </source>
</evidence>
<sequence>MASIGRRGEDQDAKEPLLTPKESSQGDVKQATKHEDDEDDQDSWSNWVTLGLMFATIVCVAGTVLISAGFELPSSLQNFFDGILGTSSPSGVDGPAAYCSGHGIQISLKSCVCDLGYAGNLCQDVIDIREWKTAFCDVRSLIFSGFSYCALRNALLSFDNVA</sequence>
<organism evidence="5 6">
    <name type="scientific">Gonapodya prolifera (strain JEL478)</name>
    <name type="common">Monoblepharis prolifera</name>
    <dbReference type="NCBI Taxonomy" id="1344416"/>
    <lineage>
        <taxon>Eukaryota</taxon>
        <taxon>Fungi</taxon>
        <taxon>Fungi incertae sedis</taxon>
        <taxon>Chytridiomycota</taxon>
        <taxon>Chytridiomycota incertae sedis</taxon>
        <taxon>Monoblepharidomycetes</taxon>
        <taxon>Monoblepharidales</taxon>
        <taxon>Gonapodyaceae</taxon>
        <taxon>Gonapodya</taxon>
    </lineage>
</organism>
<feature type="region of interest" description="Disordered" evidence="1">
    <location>
        <begin position="1"/>
        <end position="42"/>
    </location>
</feature>
<keyword evidence="2" id="KW-0472">Membrane</keyword>
<evidence type="ECO:0000256" key="1">
    <source>
        <dbReference type="SAM" id="MobiDB-lite"/>
    </source>
</evidence>
<keyword evidence="2" id="KW-0812">Transmembrane</keyword>
<keyword evidence="2" id="KW-1133">Transmembrane helix</keyword>
<dbReference type="EMBL" id="KQ965734">
    <property type="protein sequence ID" value="KXS20745.1"/>
    <property type="molecule type" value="Genomic_DNA"/>
</dbReference>
<feature type="compositionally biased region" description="Basic and acidic residues" evidence="1">
    <location>
        <begin position="1"/>
        <end position="15"/>
    </location>
</feature>
<evidence type="ECO:0000313" key="6">
    <source>
        <dbReference type="Proteomes" id="UP000070544"/>
    </source>
</evidence>
<dbReference type="PROSITE" id="PS01186">
    <property type="entry name" value="EGF_2"/>
    <property type="match status" value="1"/>
</dbReference>
<evidence type="ECO:0000313" key="5">
    <source>
        <dbReference type="EMBL" id="KXS20745.1"/>
    </source>
</evidence>
<evidence type="ECO:0000259" key="3">
    <source>
        <dbReference type="PROSITE" id="PS00022"/>
    </source>
</evidence>
<dbReference type="PROSITE" id="PS00022">
    <property type="entry name" value="EGF_1"/>
    <property type="match status" value="1"/>
</dbReference>
<feature type="transmembrane region" description="Helical" evidence="2">
    <location>
        <begin position="47"/>
        <end position="70"/>
    </location>
</feature>
<accession>A0A139AW94</accession>
<dbReference type="Proteomes" id="UP000070544">
    <property type="component" value="Unassembled WGS sequence"/>
</dbReference>
<evidence type="ECO:0000259" key="4">
    <source>
        <dbReference type="PROSITE" id="PS01186"/>
    </source>
</evidence>
<dbReference type="InterPro" id="IPR000742">
    <property type="entry name" value="EGF"/>
</dbReference>
<dbReference type="AlphaFoldDB" id="A0A139AW94"/>
<proteinExistence type="predicted"/>
<keyword evidence="6" id="KW-1185">Reference proteome</keyword>
<gene>
    <name evidence="5" type="ORF">M427DRAFT_344030</name>
</gene>
<protein>
    <recommendedName>
        <fullName evidence="3 4">EGF-like domain-containing protein</fullName>
    </recommendedName>
</protein>
<name>A0A139AW94_GONPJ</name>
<dbReference type="OrthoDB" id="6130531at2759"/>
<feature type="domain" description="EGF-like" evidence="3 4">
    <location>
        <begin position="111"/>
        <end position="122"/>
    </location>
</feature>
<reference evidence="5 6" key="1">
    <citation type="journal article" date="2015" name="Genome Biol. Evol.">
        <title>Phylogenomic analyses indicate that early fungi evolved digesting cell walls of algal ancestors of land plants.</title>
        <authorList>
            <person name="Chang Y."/>
            <person name="Wang S."/>
            <person name="Sekimoto S."/>
            <person name="Aerts A.L."/>
            <person name="Choi C."/>
            <person name="Clum A."/>
            <person name="LaButti K.M."/>
            <person name="Lindquist E.A."/>
            <person name="Yee Ngan C."/>
            <person name="Ohm R.A."/>
            <person name="Salamov A.A."/>
            <person name="Grigoriev I.V."/>
            <person name="Spatafora J.W."/>
            <person name="Berbee M.L."/>
        </authorList>
    </citation>
    <scope>NUCLEOTIDE SEQUENCE [LARGE SCALE GENOMIC DNA]</scope>
    <source>
        <strain evidence="5 6">JEL478</strain>
    </source>
</reference>